<dbReference type="EMBL" id="JAXQNO010000016">
    <property type="protein sequence ID" value="KAK4781612.1"/>
    <property type="molecule type" value="Genomic_DNA"/>
</dbReference>
<dbReference type="InterPro" id="IPR045180">
    <property type="entry name" value="La_dom_prot"/>
</dbReference>
<organism evidence="5 6">
    <name type="scientific">Trapa natans</name>
    <name type="common">Water chestnut</name>
    <dbReference type="NCBI Taxonomy" id="22666"/>
    <lineage>
        <taxon>Eukaryota</taxon>
        <taxon>Viridiplantae</taxon>
        <taxon>Streptophyta</taxon>
        <taxon>Embryophyta</taxon>
        <taxon>Tracheophyta</taxon>
        <taxon>Spermatophyta</taxon>
        <taxon>Magnoliopsida</taxon>
        <taxon>eudicotyledons</taxon>
        <taxon>Gunneridae</taxon>
        <taxon>Pentapetalae</taxon>
        <taxon>rosids</taxon>
        <taxon>malvids</taxon>
        <taxon>Myrtales</taxon>
        <taxon>Lythraceae</taxon>
        <taxon>Trapa</taxon>
    </lineage>
</organism>
<evidence type="ECO:0000313" key="5">
    <source>
        <dbReference type="EMBL" id="KAK4781612.1"/>
    </source>
</evidence>
<feature type="compositionally biased region" description="Low complexity" evidence="3">
    <location>
        <begin position="59"/>
        <end position="68"/>
    </location>
</feature>
<sequence length="511" mass="55184">MAMTADVSSNHHSPRGGGGDISSPRVQRKQLPSPWAQVVRGDIDASPVASQPQSPPPQESASTPASAAVPEQNSSPPPLPVEDVHSVSETSDQNVSNAASGRPKKPAWNKPPLNEGTAAVTDARPLIGDAVSWPELSKSSKPASRVGPADPSSSRAVAQGSNSIAQGLASVSHPSRKQVPPANNPNPSPVPHPTVPSRPRQNKRNGGNFHPSVVAPVHTPPPVPSPPPLPPYPLYQMAPNTYPNMVMADPSMREHRPGRYPSHPRNSSHRNNFVPHPRGEGQRGYGTGRDVNVQSHRANARAFMRSPPPPPPPAPNPPSTPFLHSAGRPFMTPVPYHEMPPLYYPGVPVDLYRGPMVYPNGPAFPVFYPVTEPVLALTRQIEYYFSDDNLAKDEFLKSKMDNEGWVPISLIASFPRVKSITANAQLILDSLKNSKVVEVQDERIRRRSEWMKWVWAPIHSSSEGGSTSSQNALAASLQNMELVEATSNSSQTGQPEHPDGENIDNAKPNHN</sequence>
<dbReference type="PROSITE" id="PS50961">
    <property type="entry name" value="HTH_LA"/>
    <property type="match status" value="1"/>
</dbReference>
<dbReference type="Proteomes" id="UP001346149">
    <property type="component" value="Unassembled WGS sequence"/>
</dbReference>
<feature type="compositionally biased region" description="Polar residues" evidence="3">
    <location>
        <begin position="151"/>
        <end position="165"/>
    </location>
</feature>
<dbReference type="PANTHER" id="PTHR22792">
    <property type="entry name" value="LUPUS LA PROTEIN-RELATED"/>
    <property type="match status" value="1"/>
</dbReference>
<feature type="compositionally biased region" description="Pro residues" evidence="3">
    <location>
        <begin position="218"/>
        <end position="233"/>
    </location>
</feature>
<gene>
    <name evidence="5" type="ORF">SAY86_015714</name>
</gene>
<evidence type="ECO:0000256" key="2">
    <source>
        <dbReference type="PROSITE-ProRule" id="PRU00332"/>
    </source>
</evidence>
<reference evidence="5 6" key="1">
    <citation type="journal article" date="2023" name="Hortic Res">
        <title>Pangenome of water caltrop reveals structural variations and asymmetric subgenome divergence after allopolyploidization.</title>
        <authorList>
            <person name="Zhang X."/>
            <person name="Chen Y."/>
            <person name="Wang L."/>
            <person name="Yuan Y."/>
            <person name="Fang M."/>
            <person name="Shi L."/>
            <person name="Lu R."/>
            <person name="Comes H.P."/>
            <person name="Ma Y."/>
            <person name="Chen Y."/>
            <person name="Huang G."/>
            <person name="Zhou Y."/>
            <person name="Zheng Z."/>
            <person name="Qiu Y."/>
        </authorList>
    </citation>
    <scope>NUCLEOTIDE SEQUENCE [LARGE SCALE GENOMIC DNA]</scope>
    <source>
        <strain evidence="5">F231</strain>
    </source>
</reference>
<keyword evidence="1 2" id="KW-0694">RNA-binding</keyword>
<feature type="region of interest" description="Disordered" evidence="3">
    <location>
        <begin position="246"/>
        <end position="288"/>
    </location>
</feature>
<name>A0AAN7LK79_TRANT</name>
<dbReference type="Pfam" id="PF05383">
    <property type="entry name" value="La"/>
    <property type="match status" value="1"/>
</dbReference>
<dbReference type="PANTHER" id="PTHR22792:SF155">
    <property type="entry name" value="LA-RELATED PROTEIN 1C-LIKE"/>
    <property type="match status" value="1"/>
</dbReference>
<dbReference type="InterPro" id="IPR006630">
    <property type="entry name" value="La_HTH"/>
</dbReference>
<proteinExistence type="predicted"/>
<evidence type="ECO:0000313" key="6">
    <source>
        <dbReference type="Proteomes" id="UP001346149"/>
    </source>
</evidence>
<keyword evidence="6" id="KW-1185">Reference proteome</keyword>
<dbReference type="GO" id="GO:0003723">
    <property type="term" value="F:RNA binding"/>
    <property type="evidence" value="ECO:0007669"/>
    <property type="project" value="UniProtKB-UniRule"/>
</dbReference>
<evidence type="ECO:0000256" key="3">
    <source>
        <dbReference type="SAM" id="MobiDB-lite"/>
    </source>
</evidence>
<feature type="compositionally biased region" description="Polar residues" evidence="3">
    <location>
        <begin position="479"/>
        <end position="494"/>
    </location>
</feature>
<comment type="caution">
    <text evidence="5">The sequence shown here is derived from an EMBL/GenBank/DDBJ whole genome shotgun (WGS) entry which is preliminary data.</text>
</comment>
<dbReference type="Gene3D" id="1.10.10.10">
    <property type="entry name" value="Winged helix-like DNA-binding domain superfamily/Winged helix DNA-binding domain"/>
    <property type="match status" value="1"/>
</dbReference>
<protein>
    <recommendedName>
        <fullName evidence="4">HTH La-type RNA-binding domain-containing protein</fullName>
    </recommendedName>
</protein>
<dbReference type="FunFam" id="1.10.10.10:FF:000131">
    <property type="entry name" value="la-related protein 1B isoform X2"/>
    <property type="match status" value="1"/>
</dbReference>
<evidence type="ECO:0000259" key="4">
    <source>
        <dbReference type="PROSITE" id="PS50961"/>
    </source>
</evidence>
<feature type="domain" description="HTH La-type RNA-binding" evidence="4">
    <location>
        <begin position="367"/>
        <end position="456"/>
    </location>
</feature>
<feature type="compositionally biased region" description="Polar residues" evidence="3">
    <location>
        <begin position="87"/>
        <end position="99"/>
    </location>
</feature>
<dbReference type="SUPFAM" id="SSF46785">
    <property type="entry name" value="Winged helix' DNA-binding domain"/>
    <property type="match status" value="1"/>
</dbReference>
<feature type="compositionally biased region" description="Polar residues" evidence="3">
    <location>
        <begin position="1"/>
        <end position="11"/>
    </location>
</feature>
<dbReference type="CDD" id="cd07323">
    <property type="entry name" value="LAM"/>
    <property type="match status" value="1"/>
</dbReference>
<dbReference type="InterPro" id="IPR036388">
    <property type="entry name" value="WH-like_DNA-bd_sf"/>
</dbReference>
<feature type="region of interest" description="Disordered" evidence="3">
    <location>
        <begin position="479"/>
        <end position="511"/>
    </location>
</feature>
<dbReference type="SMART" id="SM00715">
    <property type="entry name" value="LA"/>
    <property type="match status" value="1"/>
</dbReference>
<accession>A0AAN7LK79</accession>
<feature type="region of interest" description="Disordered" evidence="3">
    <location>
        <begin position="302"/>
        <end position="322"/>
    </location>
</feature>
<dbReference type="InterPro" id="IPR036390">
    <property type="entry name" value="WH_DNA-bd_sf"/>
</dbReference>
<feature type="region of interest" description="Disordered" evidence="3">
    <location>
        <begin position="1"/>
        <end position="233"/>
    </location>
</feature>
<dbReference type="AlphaFoldDB" id="A0AAN7LK79"/>
<feature type="compositionally biased region" description="Pro residues" evidence="3">
    <location>
        <begin position="182"/>
        <end position="196"/>
    </location>
</feature>
<evidence type="ECO:0000256" key="1">
    <source>
        <dbReference type="ARBA" id="ARBA00022884"/>
    </source>
</evidence>
<feature type="compositionally biased region" description="Pro residues" evidence="3">
    <location>
        <begin position="306"/>
        <end position="320"/>
    </location>
</feature>